<dbReference type="OrthoDB" id="4290958at2"/>
<dbReference type="PANTHER" id="PTHR34203:SF15">
    <property type="entry name" value="SLL1173 PROTEIN"/>
    <property type="match status" value="1"/>
</dbReference>
<comment type="caution">
    <text evidence="2">The sequence shown here is derived from an EMBL/GenBank/DDBJ whole genome shotgun (WGS) entry which is preliminary data.</text>
</comment>
<proteinExistence type="predicted"/>
<reference evidence="2 3" key="1">
    <citation type="submission" date="2019-02" db="EMBL/GenBank/DDBJ databases">
        <title>Draft genome sequences of novel Actinobacteria.</title>
        <authorList>
            <person name="Sahin N."/>
            <person name="Ay H."/>
            <person name="Saygin H."/>
        </authorList>
    </citation>
    <scope>NUCLEOTIDE SEQUENCE [LARGE SCALE GENOMIC DNA]</scope>
    <source>
        <strain evidence="2 3">KC603</strain>
    </source>
</reference>
<sequence length="466" mass="49719">MLLRDLLMSQAAHAGDLAWAGSPLPGHAALAGLRAADPSERPVVRVSAIRTAELPAALSVLDDLAEKERAVLLIDALPAEPVSRELAVELAERGVELLHAVEIDDAASVRVLAGLSLQRSGAGAGLAAANLAAVTVDGSSPDWARLRAVLARALAGHESCAETLAAVRAELDAVTAPSGGARPVQGTDRLRLEVPAPVPPGDGRHQPPALRVEVPATSMVGRTLDRAGIGGYEPTTMAWFLALCDTVQPGAVWDVGANLGLYSLLARAYTDREVVAFEPTPEVAGWARQLSAVNGLDYPLEQVAAGEVPGVATFYLSEKSDASNSLAKGFRDSKRQLDVLVEPLDRYLRRTGSVPAVLKIDTETTEHYVLRGAREVVARHRPWIFCEVLADQAPEQVLAALMSRFGYHFFHLNGADPLAETDVVVGDPTLQYMNYLFAPRPLEPRMIDAARAWQAALEATPKAIRR</sequence>
<dbReference type="Gene3D" id="3.40.50.150">
    <property type="entry name" value="Vaccinia Virus protein VP39"/>
    <property type="match status" value="1"/>
</dbReference>
<accession>A0A4R4RZE7</accession>
<name>A0A4R4RZE7_9ACTN</name>
<dbReference type="GO" id="GO:0008168">
    <property type="term" value="F:methyltransferase activity"/>
    <property type="evidence" value="ECO:0007669"/>
    <property type="project" value="UniProtKB-KW"/>
</dbReference>
<dbReference type="Proteomes" id="UP000295621">
    <property type="component" value="Unassembled WGS sequence"/>
</dbReference>
<protein>
    <submittedName>
        <fullName evidence="2">FkbM family methyltransferase</fullName>
    </submittedName>
</protein>
<keyword evidence="2" id="KW-0808">Transferase</keyword>
<dbReference type="AlphaFoldDB" id="A0A4R4RZE7"/>
<keyword evidence="3" id="KW-1185">Reference proteome</keyword>
<dbReference type="PANTHER" id="PTHR34203">
    <property type="entry name" value="METHYLTRANSFERASE, FKBM FAMILY PROTEIN"/>
    <property type="match status" value="1"/>
</dbReference>
<dbReference type="RefSeq" id="WP_131978779.1">
    <property type="nucleotide sequence ID" value="NZ_SMKL01000004.1"/>
</dbReference>
<gene>
    <name evidence="2" type="ORF">E1212_02780</name>
</gene>
<dbReference type="SUPFAM" id="SSF53335">
    <property type="entry name" value="S-adenosyl-L-methionine-dependent methyltransferases"/>
    <property type="match status" value="1"/>
</dbReference>
<dbReference type="GO" id="GO:0032259">
    <property type="term" value="P:methylation"/>
    <property type="evidence" value="ECO:0007669"/>
    <property type="project" value="UniProtKB-KW"/>
</dbReference>
<keyword evidence="2" id="KW-0489">Methyltransferase</keyword>
<dbReference type="NCBIfam" id="TIGR01444">
    <property type="entry name" value="fkbM_fam"/>
    <property type="match status" value="1"/>
</dbReference>
<dbReference type="InterPro" id="IPR052514">
    <property type="entry name" value="SAM-dependent_MTase"/>
</dbReference>
<organism evidence="2 3">
    <name type="scientific">Jiangella ureilytica</name>
    <dbReference type="NCBI Taxonomy" id="2530374"/>
    <lineage>
        <taxon>Bacteria</taxon>
        <taxon>Bacillati</taxon>
        <taxon>Actinomycetota</taxon>
        <taxon>Actinomycetes</taxon>
        <taxon>Jiangellales</taxon>
        <taxon>Jiangellaceae</taxon>
        <taxon>Jiangella</taxon>
    </lineage>
</organism>
<feature type="domain" description="Methyltransferase FkbM" evidence="1">
    <location>
        <begin position="254"/>
        <end position="408"/>
    </location>
</feature>
<dbReference type="InterPro" id="IPR029063">
    <property type="entry name" value="SAM-dependent_MTases_sf"/>
</dbReference>
<evidence type="ECO:0000259" key="1">
    <source>
        <dbReference type="Pfam" id="PF05050"/>
    </source>
</evidence>
<dbReference type="Pfam" id="PF05050">
    <property type="entry name" value="Methyltransf_21"/>
    <property type="match status" value="1"/>
</dbReference>
<evidence type="ECO:0000313" key="3">
    <source>
        <dbReference type="Proteomes" id="UP000295621"/>
    </source>
</evidence>
<dbReference type="InterPro" id="IPR006342">
    <property type="entry name" value="FkbM_mtfrase"/>
</dbReference>
<dbReference type="EMBL" id="SMKL01000004">
    <property type="protein sequence ID" value="TDC54382.1"/>
    <property type="molecule type" value="Genomic_DNA"/>
</dbReference>
<evidence type="ECO:0000313" key="2">
    <source>
        <dbReference type="EMBL" id="TDC54382.1"/>
    </source>
</evidence>